<name>A0A5J4YYH4_PORPP</name>
<dbReference type="InterPro" id="IPR018108">
    <property type="entry name" value="MCP_transmembrane"/>
</dbReference>
<keyword evidence="5" id="KW-0813">Transport</keyword>
<evidence type="ECO:0000256" key="5">
    <source>
        <dbReference type="RuleBase" id="RU000488"/>
    </source>
</evidence>
<dbReference type="GO" id="GO:0015187">
    <property type="term" value="F:glycine transmembrane transporter activity"/>
    <property type="evidence" value="ECO:0007669"/>
    <property type="project" value="TreeGrafter"/>
</dbReference>
<dbReference type="Gene3D" id="1.50.40.10">
    <property type="entry name" value="Mitochondrial carrier domain"/>
    <property type="match status" value="2"/>
</dbReference>
<dbReference type="EMBL" id="VRMN01000002">
    <property type="protein sequence ID" value="KAA8496366.1"/>
    <property type="molecule type" value="Genomic_DNA"/>
</dbReference>
<dbReference type="OMA" id="RYESFHY"/>
<feature type="region of interest" description="Disordered" evidence="6">
    <location>
        <begin position="225"/>
        <end position="246"/>
    </location>
</feature>
<keyword evidence="3 4" id="KW-0472">Membrane</keyword>
<keyword evidence="8" id="KW-1185">Reference proteome</keyword>
<comment type="subcellular location">
    <subcellularLocation>
        <location evidence="1">Membrane</location>
        <topology evidence="1">Multi-pass membrane protein</topology>
    </subcellularLocation>
</comment>
<feature type="repeat" description="Solcar" evidence="4">
    <location>
        <begin position="12"/>
        <end position="110"/>
    </location>
</feature>
<dbReference type="OrthoDB" id="1924968at2759"/>
<dbReference type="GO" id="GO:0005739">
    <property type="term" value="C:mitochondrion"/>
    <property type="evidence" value="ECO:0007669"/>
    <property type="project" value="TreeGrafter"/>
</dbReference>
<keyword evidence="2 4" id="KW-0812">Transmembrane</keyword>
<dbReference type="InterPro" id="IPR023395">
    <property type="entry name" value="MCP_dom_sf"/>
</dbReference>
<dbReference type="GO" id="GO:0016020">
    <property type="term" value="C:membrane"/>
    <property type="evidence" value="ECO:0007669"/>
    <property type="project" value="UniProtKB-SubCell"/>
</dbReference>
<feature type="repeat" description="Solcar" evidence="4">
    <location>
        <begin position="118"/>
        <end position="204"/>
    </location>
</feature>
<evidence type="ECO:0000256" key="1">
    <source>
        <dbReference type="ARBA" id="ARBA00004141"/>
    </source>
</evidence>
<evidence type="ECO:0000256" key="2">
    <source>
        <dbReference type="ARBA" id="ARBA00022692"/>
    </source>
</evidence>
<dbReference type="SUPFAM" id="SSF103506">
    <property type="entry name" value="Mitochondrial carrier"/>
    <property type="match status" value="1"/>
</dbReference>
<evidence type="ECO:0000313" key="8">
    <source>
        <dbReference type="Proteomes" id="UP000324585"/>
    </source>
</evidence>
<gene>
    <name evidence="7" type="ORF">FVE85_0095</name>
</gene>
<evidence type="ECO:0000256" key="4">
    <source>
        <dbReference type="PROSITE-ProRule" id="PRU00282"/>
    </source>
</evidence>
<dbReference type="Pfam" id="PF00153">
    <property type="entry name" value="Mito_carr"/>
    <property type="match status" value="3"/>
</dbReference>
<evidence type="ECO:0000256" key="3">
    <source>
        <dbReference type="ARBA" id="ARBA00023136"/>
    </source>
</evidence>
<comment type="caution">
    <text evidence="7">The sequence shown here is derived from an EMBL/GenBank/DDBJ whole genome shotgun (WGS) entry which is preliminary data.</text>
</comment>
<sequence>MGVGAGGSGKGPRSSANFMAGATSGLVTTFLLQPLDVIKTRMQISSHFGRSVGVNNLLFIPDNAGVAQTFRSILANDGPLGLWRGVVPTVLRNMSGVGIYFVSLTRVSDLLRSSDGTLSSSATLVAGATARSISATLGCPLSVIKTRFEAVELASKYTGLFNAVYVIATQEGMRGLFSGLFPMILRDAPYSALYVLFYLRSKEYLTSFLQIEGSGGFDKAKQKLRSEAGSGAGSGPEDGSAPAMRSDTDRYRGMAVNFACGLLGGGIATVLTQPQDVVKTRMQLSRHKHGRKDKYATARQTMMRVFKEEGFYGFFRGSSPRFFKRCLGSAITWMIYEETVMFYETILGKGLLNFRISDYWGTSTSQAPNQEDASNVSVPSPVAALCRDATAGYRELRKTEKSCEEKFGAARYICTPVVVTQ</sequence>
<evidence type="ECO:0000256" key="6">
    <source>
        <dbReference type="SAM" id="MobiDB-lite"/>
    </source>
</evidence>
<accession>A0A5J4YYH4</accession>
<dbReference type="AlphaFoldDB" id="A0A5J4YYH4"/>
<evidence type="ECO:0000313" key="7">
    <source>
        <dbReference type="EMBL" id="KAA8496366.1"/>
    </source>
</evidence>
<feature type="repeat" description="Solcar" evidence="4">
    <location>
        <begin position="252"/>
        <end position="342"/>
    </location>
</feature>
<dbReference type="PROSITE" id="PS50920">
    <property type="entry name" value="SOLCAR"/>
    <property type="match status" value="3"/>
</dbReference>
<proteinExistence type="inferred from homology"/>
<dbReference type="PANTHER" id="PTHR46181:SF3">
    <property type="entry name" value="MITOCHONDRIAL GLYCINE TRANSPORTER"/>
    <property type="match status" value="1"/>
</dbReference>
<organism evidence="7 8">
    <name type="scientific">Porphyridium purpureum</name>
    <name type="common">Red alga</name>
    <name type="synonym">Porphyridium cruentum</name>
    <dbReference type="NCBI Taxonomy" id="35688"/>
    <lineage>
        <taxon>Eukaryota</taxon>
        <taxon>Rhodophyta</taxon>
        <taxon>Bangiophyceae</taxon>
        <taxon>Porphyridiales</taxon>
        <taxon>Porphyridiaceae</taxon>
        <taxon>Porphyridium</taxon>
    </lineage>
</organism>
<protein>
    <submittedName>
        <fullName evidence="7">Solute carrier family 25 member 38-A</fullName>
    </submittedName>
</protein>
<comment type="similarity">
    <text evidence="5">Belongs to the mitochondrial carrier (TC 2.A.29) family.</text>
</comment>
<reference evidence="8" key="1">
    <citation type="journal article" date="2019" name="Nat. Commun.">
        <title>Expansion of phycobilisome linker gene families in mesophilic red algae.</title>
        <authorList>
            <person name="Lee J."/>
            <person name="Kim D."/>
            <person name="Bhattacharya D."/>
            <person name="Yoon H.S."/>
        </authorList>
    </citation>
    <scope>NUCLEOTIDE SEQUENCE [LARGE SCALE GENOMIC DNA]</scope>
    <source>
        <strain evidence="8">CCMP 1328</strain>
    </source>
</reference>
<dbReference type="GO" id="GO:1904983">
    <property type="term" value="P:glycine import into mitochondrion"/>
    <property type="evidence" value="ECO:0007669"/>
    <property type="project" value="TreeGrafter"/>
</dbReference>
<dbReference type="Proteomes" id="UP000324585">
    <property type="component" value="Unassembled WGS sequence"/>
</dbReference>
<dbReference type="PANTHER" id="PTHR46181">
    <property type="entry name" value="MITOCHONDRIAL GLYCINE TRANSPORTER"/>
    <property type="match status" value="1"/>
</dbReference>